<dbReference type="Proteomes" id="UP000325672">
    <property type="component" value="Unassembled WGS sequence"/>
</dbReference>
<dbReference type="AlphaFoldDB" id="A0A5N6SH94"/>
<sequence>MEMRAYSIADVTELFLSLPSFPWWRLLRDHRLMVDDQVSACIHGAVVMLGVLCLHFTDAFSRSLHTAWWHSFILQTIPETGRRWSLVYWYLTVFK</sequence>
<keyword evidence="3" id="KW-1185">Reference proteome</keyword>
<keyword evidence="1" id="KW-1133">Transmembrane helix</keyword>
<keyword evidence="1" id="KW-0812">Transmembrane</keyword>
<evidence type="ECO:0000313" key="2">
    <source>
        <dbReference type="EMBL" id="KAE8132484.1"/>
    </source>
</evidence>
<dbReference type="EMBL" id="ML743632">
    <property type="protein sequence ID" value="KAE8132484.1"/>
    <property type="molecule type" value="Genomic_DNA"/>
</dbReference>
<gene>
    <name evidence="2" type="ORF">BDV38DRAFT_210395</name>
</gene>
<proteinExistence type="predicted"/>
<organism evidence="2 3">
    <name type="scientific">Aspergillus pseudotamarii</name>
    <dbReference type="NCBI Taxonomy" id="132259"/>
    <lineage>
        <taxon>Eukaryota</taxon>
        <taxon>Fungi</taxon>
        <taxon>Dikarya</taxon>
        <taxon>Ascomycota</taxon>
        <taxon>Pezizomycotina</taxon>
        <taxon>Eurotiomycetes</taxon>
        <taxon>Eurotiomycetidae</taxon>
        <taxon>Eurotiales</taxon>
        <taxon>Aspergillaceae</taxon>
        <taxon>Aspergillus</taxon>
        <taxon>Aspergillus subgen. Circumdati</taxon>
    </lineage>
</organism>
<dbReference type="RefSeq" id="XP_031908547.1">
    <property type="nucleotide sequence ID" value="XM_032052601.1"/>
</dbReference>
<feature type="transmembrane region" description="Helical" evidence="1">
    <location>
        <begin position="38"/>
        <end position="57"/>
    </location>
</feature>
<accession>A0A5N6SH94</accession>
<dbReference type="GeneID" id="43636811"/>
<evidence type="ECO:0000313" key="3">
    <source>
        <dbReference type="Proteomes" id="UP000325672"/>
    </source>
</evidence>
<keyword evidence="1" id="KW-0472">Membrane</keyword>
<evidence type="ECO:0000256" key="1">
    <source>
        <dbReference type="SAM" id="Phobius"/>
    </source>
</evidence>
<name>A0A5N6SH94_ASPPS</name>
<protein>
    <submittedName>
        <fullName evidence="2">Uncharacterized protein</fullName>
    </submittedName>
</protein>
<reference evidence="2 3" key="1">
    <citation type="submission" date="2019-04" db="EMBL/GenBank/DDBJ databases">
        <title>Friends and foes A comparative genomics study of 23 Aspergillus species from section Flavi.</title>
        <authorList>
            <consortium name="DOE Joint Genome Institute"/>
            <person name="Kjaerbolling I."/>
            <person name="Vesth T."/>
            <person name="Frisvad J.C."/>
            <person name="Nybo J.L."/>
            <person name="Theobald S."/>
            <person name="Kildgaard S."/>
            <person name="Isbrandt T."/>
            <person name="Kuo A."/>
            <person name="Sato A."/>
            <person name="Lyhne E.K."/>
            <person name="Kogle M.E."/>
            <person name="Wiebenga A."/>
            <person name="Kun R.S."/>
            <person name="Lubbers R.J."/>
            <person name="Makela M.R."/>
            <person name="Barry K."/>
            <person name="Chovatia M."/>
            <person name="Clum A."/>
            <person name="Daum C."/>
            <person name="Haridas S."/>
            <person name="He G."/>
            <person name="LaButti K."/>
            <person name="Lipzen A."/>
            <person name="Mondo S."/>
            <person name="Riley R."/>
            <person name="Salamov A."/>
            <person name="Simmons B.A."/>
            <person name="Magnuson J.K."/>
            <person name="Henrissat B."/>
            <person name="Mortensen U.H."/>
            <person name="Larsen T.O."/>
            <person name="Devries R.P."/>
            <person name="Grigoriev I.V."/>
            <person name="Machida M."/>
            <person name="Baker S.E."/>
            <person name="Andersen M.R."/>
        </authorList>
    </citation>
    <scope>NUCLEOTIDE SEQUENCE [LARGE SCALE GENOMIC DNA]</scope>
    <source>
        <strain evidence="2 3">CBS 117625</strain>
    </source>
</reference>